<evidence type="ECO:0000256" key="3">
    <source>
        <dbReference type="ARBA" id="ARBA00022457"/>
    </source>
</evidence>
<dbReference type="EC" id="3.6.1.55" evidence="12"/>
<dbReference type="PANTHER" id="PTHR47707">
    <property type="entry name" value="8-OXO-DGTP DIPHOSPHATASE"/>
    <property type="match status" value="1"/>
</dbReference>
<evidence type="ECO:0000256" key="7">
    <source>
        <dbReference type="ARBA" id="ARBA00022801"/>
    </source>
</evidence>
<dbReference type="CDD" id="cd03425">
    <property type="entry name" value="NUDIX_MutT_NudA_like"/>
    <property type="match status" value="1"/>
</dbReference>
<evidence type="ECO:0000259" key="18">
    <source>
        <dbReference type="PROSITE" id="PS51462"/>
    </source>
</evidence>
<comment type="catalytic activity">
    <reaction evidence="10">
        <text>8-oxo-dGTP + H2O = 8-oxo-dGMP + diphosphate + H(+)</text>
        <dbReference type="Rhea" id="RHEA:31575"/>
        <dbReference type="ChEBI" id="CHEBI:15377"/>
        <dbReference type="ChEBI" id="CHEBI:15378"/>
        <dbReference type="ChEBI" id="CHEBI:33019"/>
        <dbReference type="ChEBI" id="CHEBI:63224"/>
        <dbReference type="ChEBI" id="CHEBI:77896"/>
        <dbReference type="EC" id="3.6.1.55"/>
    </reaction>
</comment>
<dbReference type="SUPFAM" id="SSF55811">
    <property type="entry name" value="Nudix"/>
    <property type="match status" value="1"/>
</dbReference>
<evidence type="ECO:0000256" key="15">
    <source>
        <dbReference type="ARBA" id="ARBA00041979"/>
    </source>
</evidence>
<accession>A0ABS7P9H7</accession>
<evidence type="ECO:0000256" key="13">
    <source>
        <dbReference type="ARBA" id="ARBA00040794"/>
    </source>
</evidence>
<organism evidence="19 20">
    <name type="scientific">Alteriqipengyuania abyssalis</name>
    <dbReference type="NCBI Taxonomy" id="2860200"/>
    <lineage>
        <taxon>Bacteria</taxon>
        <taxon>Pseudomonadati</taxon>
        <taxon>Pseudomonadota</taxon>
        <taxon>Alphaproteobacteria</taxon>
        <taxon>Sphingomonadales</taxon>
        <taxon>Erythrobacteraceae</taxon>
        <taxon>Alteriqipengyuania</taxon>
    </lineage>
</organism>
<evidence type="ECO:0000256" key="1">
    <source>
        <dbReference type="ARBA" id="ARBA00001946"/>
    </source>
</evidence>
<gene>
    <name evidence="19" type="ORF">KYN89_01515</name>
</gene>
<protein>
    <recommendedName>
        <fullName evidence="13">8-oxo-dGTP diphosphatase</fullName>
        <ecNumber evidence="12">3.6.1.55</ecNumber>
    </recommendedName>
    <alternativeName>
        <fullName evidence="16">7,8-dihydro-8-oxoguanine-triphosphatase</fullName>
    </alternativeName>
    <alternativeName>
        <fullName evidence="15">Mutator protein MutT</fullName>
    </alternativeName>
    <alternativeName>
        <fullName evidence="14">dGTP pyrophosphohydrolase</fullName>
    </alternativeName>
</protein>
<dbReference type="PROSITE" id="PS00893">
    <property type="entry name" value="NUDIX_BOX"/>
    <property type="match status" value="1"/>
</dbReference>
<evidence type="ECO:0000256" key="11">
    <source>
        <dbReference type="ARBA" id="ARBA00036904"/>
    </source>
</evidence>
<dbReference type="InterPro" id="IPR020084">
    <property type="entry name" value="NUDIX_hydrolase_CS"/>
</dbReference>
<dbReference type="Gene3D" id="3.90.79.10">
    <property type="entry name" value="Nucleoside Triphosphate Pyrophosphohydrolase"/>
    <property type="match status" value="1"/>
</dbReference>
<keyword evidence="8" id="KW-0460">Magnesium</keyword>
<keyword evidence="6" id="KW-0227">DNA damage</keyword>
<evidence type="ECO:0000256" key="14">
    <source>
        <dbReference type="ARBA" id="ARBA00041592"/>
    </source>
</evidence>
<comment type="similarity">
    <text evidence="2 17">Belongs to the Nudix hydrolase family.</text>
</comment>
<evidence type="ECO:0000256" key="4">
    <source>
        <dbReference type="ARBA" id="ARBA00022705"/>
    </source>
</evidence>
<name>A0ABS7P9H7_9SPHN</name>
<sequence length="128" mass="13884">MAGAIGAQDGRWLMHRRPEDKAHGGLWEFPGGKIEAGEGARAALVREIAEECGLEVDPAQMVEAGFAAQDPAQCDGGRPILLLLFRCPAWTGEATSREGGQWRWCTRDEIEGLAMPPLDRVLAAQLFV</sequence>
<evidence type="ECO:0000256" key="17">
    <source>
        <dbReference type="RuleBase" id="RU003476"/>
    </source>
</evidence>
<dbReference type="InterPro" id="IPR000086">
    <property type="entry name" value="NUDIX_hydrolase_dom"/>
</dbReference>
<evidence type="ECO:0000256" key="2">
    <source>
        <dbReference type="ARBA" id="ARBA00005582"/>
    </source>
</evidence>
<reference evidence="19 20" key="1">
    <citation type="submission" date="2021-07" db="EMBL/GenBank/DDBJ databases">
        <title>Alteriqipengyuania abyssalis NZ-12B nov, sp.nov isolated from deep sea sponge in pacific ocean.</title>
        <authorList>
            <person name="Tareen S."/>
            <person name="Wink J."/>
        </authorList>
    </citation>
    <scope>NUCLEOTIDE SEQUENCE [LARGE SCALE GENOMIC DNA]</scope>
    <source>
        <strain evidence="19 20">NZ-12B</strain>
    </source>
</reference>
<dbReference type="Pfam" id="PF00293">
    <property type="entry name" value="NUDIX"/>
    <property type="match status" value="1"/>
</dbReference>
<comment type="catalytic activity">
    <reaction evidence="11">
        <text>8-oxo-GTP + H2O = 8-oxo-GMP + diphosphate + H(+)</text>
        <dbReference type="Rhea" id="RHEA:67616"/>
        <dbReference type="ChEBI" id="CHEBI:15377"/>
        <dbReference type="ChEBI" id="CHEBI:15378"/>
        <dbReference type="ChEBI" id="CHEBI:33019"/>
        <dbReference type="ChEBI" id="CHEBI:143553"/>
        <dbReference type="ChEBI" id="CHEBI:145694"/>
    </reaction>
</comment>
<evidence type="ECO:0000256" key="8">
    <source>
        <dbReference type="ARBA" id="ARBA00022842"/>
    </source>
</evidence>
<keyword evidence="9" id="KW-0234">DNA repair</keyword>
<dbReference type="PROSITE" id="PS51462">
    <property type="entry name" value="NUDIX"/>
    <property type="match status" value="1"/>
</dbReference>
<keyword evidence="3" id="KW-0515">Mutator protein</keyword>
<evidence type="ECO:0000256" key="12">
    <source>
        <dbReference type="ARBA" id="ARBA00038905"/>
    </source>
</evidence>
<evidence type="ECO:0000256" key="9">
    <source>
        <dbReference type="ARBA" id="ARBA00023204"/>
    </source>
</evidence>
<evidence type="ECO:0000256" key="10">
    <source>
        <dbReference type="ARBA" id="ARBA00035861"/>
    </source>
</evidence>
<evidence type="ECO:0000256" key="16">
    <source>
        <dbReference type="ARBA" id="ARBA00042798"/>
    </source>
</evidence>
<keyword evidence="4" id="KW-0235">DNA replication</keyword>
<dbReference type="EMBL" id="JAHWXP010000001">
    <property type="protein sequence ID" value="MBY8335716.1"/>
    <property type="molecule type" value="Genomic_DNA"/>
</dbReference>
<proteinExistence type="inferred from homology"/>
<comment type="caution">
    <text evidence="19">The sequence shown here is derived from an EMBL/GenBank/DDBJ whole genome shotgun (WGS) entry which is preliminary data.</text>
</comment>
<keyword evidence="5" id="KW-0479">Metal-binding</keyword>
<evidence type="ECO:0000256" key="5">
    <source>
        <dbReference type="ARBA" id="ARBA00022723"/>
    </source>
</evidence>
<evidence type="ECO:0000256" key="6">
    <source>
        <dbReference type="ARBA" id="ARBA00022763"/>
    </source>
</evidence>
<dbReference type="PANTHER" id="PTHR47707:SF1">
    <property type="entry name" value="NUDIX HYDROLASE FAMILY PROTEIN"/>
    <property type="match status" value="1"/>
</dbReference>
<dbReference type="Proteomes" id="UP000759298">
    <property type="component" value="Unassembled WGS sequence"/>
</dbReference>
<dbReference type="InterPro" id="IPR020476">
    <property type="entry name" value="Nudix_hydrolase"/>
</dbReference>
<dbReference type="InterPro" id="IPR047127">
    <property type="entry name" value="MutT-like"/>
</dbReference>
<keyword evidence="20" id="KW-1185">Reference proteome</keyword>
<dbReference type="InterPro" id="IPR015797">
    <property type="entry name" value="NUDIX_hydrolase-like_dom_sf"/>
</dbReference>
<comment type="cofactor">
    <cofactor evidence="1">
        <name>Mg(2+)</name>
        <dbReference type="ChEBI" id="CHEBI:18420"/>
    </cofactor>
</comment>
<evidence type="ECO:0000313" key="20">
    <source>
        <dbReference type="Proteomes" id="UP000759298"/>
    </source>
</evidence>
<dbReference type="PRINTS" id="PR00502">
    <property type="entry name" value="NUDIXFAMILY"/>
</dbReference>
<keyword evidence="7 17" id="KW-0378">Hydrolase</keyword>
<feature type="domain" description="Nudix hydrolase" evidence="18">
    <location>
        <begin position="1"/>
        <end position="128"/>
    </location>
</feature>
<evidence type="ECO:0000313" key="19">
    <source>
        <dbReference type="EMBL" id="MBY8335716.1"/>
    </source>
</evidence>